<evidence type="ECO:0000256" key="5">
    <source>
        <dbReference type="RuleBase" id="RU367031"/>
    </source>
</evidence>
<dbReference type="SMART" id="SM00384">
    <property type="entry name" value="AT_hook"/>
    <property type="match status" value="2"/>
</dbReference>
<dbReference type="PANTHER" id="PTHR31500:SF57">
    <property type="entry name" value="AT-HOOK MOTIF NUCLEAR-LOCALIZED PROTEIN 10"/>
    <property type="match status" value="1"/>
</dbReference>
<feature type="compositionally biased region" description="Polar residues" evidence="6">
    <location>
        <begin position="11"/>
        <end position="20"/>
    </location>
</feature>
<gene>
    <name evidence="8" type="ORF">CEPIT_LOCUS14390</name>
</gene>
<dbReference type="PANTHER" id="PTHR31500">
    <property type="entry name" value="AT-HOOK MOTIF NUCLEAR-LOCALIZED PROTEIN 9"/>
    <property type="match status" value="1"/>
</dbReference>
<organism evidence="8 9">
    <name type="scientific">Cuscuta epithymum</name>
    <dbReference type="NCBI Taxonomy" id="186058"/>
    <lineage>
        <taxon>Eukaryota</taxon>
        <taxon>Viridiplantae</taxon>
        <taxon>Streptophyta</taxon>
        <taxon>Embryophyta</taxon>
        <taxon>Tracheophyta</taxon>
        <taxon>Spermatophyta</taxon>
        <taxon>Magnoliopsida</taxon>
        <taxon>eudicotyledons</taxon>
        <taxon>Gunneridae</taxon>
        <taxon>Pentapetalae</taxon>
        <taxon>asterids</taxon>
        <taxon>lamiids</taxon>
        <taxon>Solanales</taxon>
        <taxon>Convolvulaceae</taxon>
        <taxon>Cuscuteae</taxon>
        <taxon>Cuscuta</taxon>
        <taxon>Cuscuta subgen. Cuscuta</taxon>
    </lineage>
</organism>
<evidence type="ECO:0000259" key="7">
    <source>
        <dbReference type="PROSITE" id="PS51742"/>
    </source>
</evidence>
<evidence type="ECO:0000256" key="6">
    <source>
        <dbReference type="SAM" id="MobiDB-lite"/>
    </source>
</evidence>
<keyword evidence="3 5" id="KW-0238">DNA-binding</keyword>
<comment type="function">
    <text evidence="1 5">Transcription factor that specifically binds AT-rich DNA sequences related to the nuclear matrix attachment regions (MARs).</text>
</comment>
<name>A0AAV0DH05_9ASTE</name>
<keyword evidence="2 5" id="KW-0805">Transcription regulation</keyword>
<sequence>MSMGGGEPDRVQSTVHNLGSSFVEEGSSPLYNQMILPVSSPPSSYQLPAGYGGGEAPLTTPAQPSLNPSVTETVKKKRGRPRKYAPDGSRNPGMMSPVRSLSPAGTRAAGTETSPKKTRGRPPGRGQKRKMDEISASAAVPVGSPGAGYGFKPHVITINAGEDVQAKLMSFSQSTSQAICIMSANGAISNVSLRQPAISGGSVTYEGRFEILSLSGSFIYSEVGGQRSRTGGLSVSLAGPDGSVLGGSVAGLLIAAAPVQVIVGSFRVDVEQLQKPGRSERLSASPPPPPLGKPPAKGPRSPPSFGSLSESSGPPSPPAPTGHNQHLLETSTSSAPGVSSFPWS</sequence>
<dbReference type="EMBL" id="CAMAPF010000099">
    <property type="protein sequence ID" value="CAH9098381.1"/>
    <property type="molecule type" value="Genomic_DNA"/>
</dbReference>
<keyword evidence="5" id="KW-0539">Nucleus</keyword>
<feature type="compositionally biased region" description="Polar residues" evidence="6">
    <location>
        <begin position="322"/>
        <end position="344"/>
    </location>
</feature>
<feature type="compositionally biased region" description="Polar residues" evidence="6">
    <location>
        <begin position="60"/>
        <end position="72"/>
    </location>
</feature>
<dbReference type="Proteomes" id="UP001152523">
    <property type="component" value="Unassembled WGS sequence"/>
</dbReference>
<proteinExistence type="predicted"/>
<evidence type="ECO:0000256" key="1">
    <source>
        <dbReference type="ARBA" id="ARBA00003687"/>
    </source>
</evidence>
<dbReference type="GO" id="GO:0005634">
    <property type="term" value="C:nucleus"/>
    <property type="evidence" value="ECO:0007669"/>
    <property type="project" value="UniProtKB-SubCell"/>
</dbReference>
<comment type="caution">
    <text evidence="8">The sequence shown here is derived from an EMBL/GenBank/DDBJ whole genome shotgun (WGS) entry which is preliminary data.</text>
</comment>
<feature type="region of interest" description="Disordered" evidence="6">
    <location>
        <begin position="276"/>
        <end position="344"/>
    </location>
</feature>
<evidence type="ECO:0000256" key="3">
    <source>
        <dbReference type="ARBA" id="ARBA00023125"/>
    </source>
</evidence>
<dbReference type="AlphaFoldDB" id="A0AAV0DH05"/>
<feature type="region of interest" description="Disordered" evidence="6">
    <location>
        <begin position="1"/>
        <end position="136"/>
    </location>
</feature>
<comment type="subcellular location">
    <subcellularLocation>
        <location evidence="5">Nucleus</location>
    </subcellularLocation>
</comment>
<reference evidence="8" key="1">
    <citation type="submission" date="2022-07" db="EMBL/GenBank/DDBJ databases">
        <authorList>
            <person name="Macas J."/>
            <person name="Novak P."/>
            <person name="Neumann P."/>
        </authorList>
    </citation>
    <scope>NUCLEOTIDE SEQUENCE</scope>
</reference>
<evidence type="ECO:0000256" key="2">
    <source>
        <dbReference type="ARBA" id="ARBA00023015"/>
    </source>
</evidence>
<feature type="compositionally biased region" description="Low complexity" evidence="6">
    <location>
        <begin position="303"/>
        <end position="313"/>
    </location>
</feature>
<feature type="compositionally biased region" description="Basic residues" evidence="6">
    <location>
        <begin position="116"/>
        <end position="128"/>
    </location>
</feature>
<protein>
    <recommendedName>
        <fullName evidence="5">AT-hook motif nuclear-localized protein</fullName>
    </recommendedName>
</protein>
<comment type="domain">
    <text evidence="5">The PPC domain mediates interactions between AHL proteins.</text>
</comment>
<feature type="domain" description="PPC" evidence="7">
    <location>
        <begin position="147"/>
        <end position="287"/>
    </location>
</feature>
<dbReference type="InterPro" id="IPR017956">
    <property type="entry name" value="AT_hook_DNA-bd_motif"/>
</dbReference>
<dbReference type="PROSITE" id="PS51742">
    <property type="entry name" value="PPC"/>
    <property type="match status" value="1"/>
</dbReference>
<feature type="compositionally biased region" description="Pro residues" evidence="6">
    <location>
        <begin position="285"/>
        <end position="302"/>
    </location>
</feature>
<dbReference type="SUPFAM" id="SSF117856">
    <property type="entry name" value="AF0104/ALDC/Ptd012-like"/>
    <property type="match status" value="1"/>
</dbReference>
<evidence type="ECO:0000256" key="4">
    <source>
        <dbReference type="ARBA" id="ARBA00023163"/>
    </source>
</evidence>
<dbReference type="InterPro" id="IPR039605">
    <property type="entry name" value="AHL"/>
</dbReference>
<keyword evidence="4 5" id="KW-0804">Transcription</keyword>
<dbReference type="Pfam" id="PF03479">
    <property type="entry name" value="PCC"/>
    <property type="match status" value="1"/>
</dbReference>
<keyword evidence="9" id="KW-1185">Reference proteome</keyword>
<accession>A0AAV0DH05</accession>
<evidence type="ECO:0000313" key="8">
    <source>
        <dbReference type="EMBL" id="CAH9098381.1"/>
    </source>
</evidence>
<dbReference type="InterPro" id="IPR005175">
    <property type="entry name" value="PPC_dom"/>
</dbReference>
<dbReference type="GO" id="GO:0003680">
    <property type="term" value="F:minor groove of adenine-thymine-rich DNA binding"/>
    <property type="evidence" value="ECO:0007669"/>
    <property type="project" value="UniProtKB-UniRule"/>
</dbReference>
<evidence type="ECO:0000313" key="9">
    <source>
        <dbReference type="Proteomes" id="UP001152523"/>
    </source>
</evidence>
<dbReference type="CDD" id="cd11378">
    <property type="entry name" value="DUF296"/>
    <property type="match status" value="1"/>
</dbReference>
<dbReference type="Gene3D" id="3.30.1330.80">
    <property type="entry name" value="Hypothetical protein, similar to alpha- acetolactate decarboxylase, domain 2"/>
    <property type="match status" value="1"/>
</dbReference>